<organism evidence="1 2">
    <name type="scientific">Bauhinia variegata</name>
    <name type="common">Purple orchid tree</name>
    <name type="synonym">Phanera variegata</name>
    <dbReference type="NCBI Taxonomy" id="167791"/>
    <lineage>
        <taxon>Eukaryota</taxon>
        <taxon>Viridiplantae</taxon>
        <taxon>Streptophyta</taxon>
        <taxon>Embryophyta</taxon>
        <taxon>Tracheophyta</taxon>
        <taxon>Spermatophyta</taxon>
        <taxon>Magnoliopsida</taxon>
        <taxon>eudicotyledons</taxon>
        <taxon>Gunneridae</taxon>
        <taxon>Pentapetalae</taxon>
        <taxon>rosids</taxon>
        <taxon>fabids</taxon>
        <taxon>Fabales</taxon>
        <taxon>Fabaceae</taxon>
        <taxon>Cercidoideae</taxon>
        <taxon>Cercideae</taxon>
        <taxon>Bauhiniinae</taxon>
        <taxon>Bauhinia</taxon>
    </lineage>
</organism>
<sequence>MKRPQAQNFNHKWSSSSSSSSSSTVISNGNSTLSGVHRRFTKQSPETSHQRTAVRPYTKSQEPRLRWTPSLHLSFEHAVQRLGGEELATPKLILQQMNVWGLKISHIKSHLQMYRSSKREEKLLGTAANKGKSWLFSYFDASRGQNDVYRGNEGGYFTNGLPRDGSYPYMETHAGIPAQWNGSVEEVYHGNGGSTNESLIDQVVISDEEDEDEQEAYSLVPFSDLIEGSKAQVENVEAEKWPQVGDASASYKRQHDRFENITDIGERVGEDNLSLSLCPSWMQKSPSPSPNENDVSLELTLG</sequence>
<accession>A0ACB9KN60</accession>
<protein>
    <submittedName>
        <fullName evidence="1">Uncharacterized protein</fullName>
    </submittedName>
</protein>
<proteinExistence type="predicted"/>
<dbReference type="EMBL" id="CM039438">
    <property type="protein sequence ID" value="KAI4298711.1"/>
    <property type="molecule type" value="Genomic_DNA"/>
</dbReference>
<keyword evidence="2" id="KW-1185">Reference proteome</keyword>
<gene>
    <name evidence="1" type="ORF">L6164_032237</name>
</gene>
<evidence type="ECO:0000313" key="2">
    <source>
        <dbReference type="Proteomes" id="UP000828941"/>
    </source>
</evidence>
<dbReference type="Proteomes" id="UP000828941">
    <property type="component" value="Chromosome 13"/>
</dbReference>
<comment type="caution">
    <text evidence="1">The sequence shown here is derived from an EMBL/GenBank/DDBJ whole genome shotgun (WGS) entry which is preliminary data.</text>
</comment>
<evidence type="ECO:0000313" key="1">
    <source>
        <dbReference type="EMBL" id="KAI4298711.1"/>
    </source>
</evidence>
<reference evidence="1 2" key="1">
    <citation type="journal article" date="2022" name="DNA Res.">
        <title>Chromosomal-level genome assembly of the orchid tree Bauhinia variegata (Leguminosae; Cercidoideae) supports the allotetraploid origin hypothesis of Bauhinia.</title>
        <authorList>
            <person name="Zhong Y."/>
            <person name="Chen Y."/>
            <person name="Zheng D."/>
            <person name="Pang J."/>
            <person name="Liu Y."/>
            <person name="Luo S."/>
            <person name="Meng S."/>
            <person name="Qian L."/>
            <person name="Wei D."/>
            <person name="Dai S."/>
            <person name="Zhou R."/>
        </authorList>
    </citation>
    <scope>NUCLEOTIDE SEQUENCE [LARGE SCALE GENOMIC DNA]</scope>
    <source>
        <strain evidence="1">BV-YZ2020</strain>
    </source>
</reference>
<name>A0ACB9KN60_BAUVA</name>